<evidence type="ECO:0000256" key="2">
    <source>
        <dbReference type="ARBA" id="ARBA00009820"/>
    </source>
</evidence>
<dbReference type="EMBL" id="CP054719">
    <property type="protein sequence ID" value="QOL19990.1"/>
    <property type="molecule type" value="Genomic_DNA"/>
</dbReference>
<evidence type="ECO:0000313" key="7">
    <source>
        <dbReference type="EMBL" id="QOL19990.1"/>
    </source>
</evidence>
<dbReference type="HAMAP" id="MF_00671">
    <property type="entry name" value="TolB"/>
    <property type="match status" value="1"/>
</dbReference>
<evidence type="ECO:0000313" key="8">
    <source>
        <dbReference type="Proteomes" id="UP000594001"/>
    </source>
</evidence>
<dbReference type="GO" id="GO:0042597">
    <property type="term" value="C:periplasmic space"/>
    <property type="evidence" value="ECO:0007669"/>
    <property type="project" value="UniProtKB-SubCell"/>
</dbReference>
<dbReference type="PANTHER" id="PTHR36842">
    <property type="entry name" value="PROTEIN TOLB HOMOLOG"/>
    <property type="match status" value="1"/>
</dbReference>
<evidence type="ECO:0000256" key="1">
    <source>
        <dbReference type="ARBA" id="ARBA00004418"/>
    </source>
</evidence>
<feature type="domain" description="TolB N-terminal" evidence="6">
    <location>
        <begin position="23"/>
        <end position="125"/>
    </location>
</feature>
<name>A0A7L9RTP4_9PROT</name>
<dbReference type="KEGG" id="pbal:CPBP_00767"/>
<dbReference type="Pfam" id="PF07676">
    <property type="entry name" value="PD40"/>
    <property type="match status" value="5"/>
</dbReference>
<dbReference type="Pfam" id="PF04052">
    <property type="entry name" value="TolB_N"/>
    <property type="match status" value="1"/>
</dbReference>
<gene>
    <name evidence="5 7" type="primary">tolB</name>
    <name evidence="7" type="ORF">CPBP_00767</name>
</gene>
<evidence type="ECO:0000259" key="6">
    <source>
        <dbReference type="Pfam" id="PF04052"/>
    </source>
</evidence>
<comment type="function">
    <text evidence="5">Part of the Tol-Pal system, which plays a role in outer membrane invagination during cell division and is important for maintaining outer membrane integrity.</text>
</comment>
<dbReference type="GO" id="GO:0017038">
    <property type="term" value="P:protein import"/>
    <property type="evidence" value="ECO:0007669"/>
    <property type="project" value="InterPro"/>
</dbReference>
<proteinExistence type="inferred from homology"/>
<organism evidence="7 8">
    <name type="scientific">Candidatus Bodocaedibacter vickermanii</name>
    <dbReference type="NCBI Taxonomy" id="2741701"/>
    <lineage>
        <taxon>Bacteria</taxon>
        <taxon>Pseudomonadati</taxon>
        <taxon>Pseudomonadota</taxon>
        <taxon>Alphaproteobacteria</taxon>
        <taxon>Holosporales</taxon>
        <taxon>Candidatus Paracaedibacteraceae</taxon>
        <taxon>Candidatus Bodocaedibacter</taxon>
    </lineage>
</organism>
<dbReference type="Proteomes" id="UP000594001">
    <property type="component" value="Chromosome"/>
</dbReference>
<accession>A0A7L9RTP4</accession>
<dbReference type="RefSeq" id="WP_350331545.1">
    <property type="nucleotide sequence ID" value="NZ_CP054719.1"/>
</dbReference>
<comment type="subcellular location">
    <subcellularLocation>
        <location evidence="1 5">Periplasm</location>
    </subcellularLocation>
</comment>
<evidence type="ECO:0000256" key="5">
    <source>
        <dbReference type="HAMAP-Rule" id="MF_00671"/>
    </source>
</evidence>
<dbReference type="NCBIfam" id="TIGR02800">
    <property type="entry name" value="propeller_TolB"/>
    <property type="match status" value="1"/>
</dbReference>
<keyword evidence="5" id="KW-0131">Cell cycle</keyword>
<comment type="subunit">
    <text evidence="5">The Tol-Pal system is composed of five core proteins: the inner membrane proteins TolA, TolQ and TolR, the periplasmic protein TolB and the outer membrane protein Pal. They form a network linking the inner and outer membranes and the peptidoglycan layer.</text>
</comment>
<reference evidence="7 8" key="1">
    <citation type="submission" date="2020-06" db="EMBL/GenBank/DDBJ databases">
        <title>The endosymbiont of the kinetoplastid Bodo saltans is a Paracaedibacter-like alpha-proteobacterium possessing a putative toxin-antitoxin system.</title>
        <authorList>
            <person name="Midha S."/>
            <person name="Rigden D.J."/>
            <person name="Siozios S."/>
            <person name="Hurst G.D.D."/>
            <person name="Jackson A.P."/>
        </authorList>
    </citation>
    <scope>NUCLEOTIDE SEQUENCE [LARGE SCALE GENOMIC DNA]</scope>
    <source>
        <strain evidence="7">Lake Konstanz</strain>
    </source>
</reference>
<dbReference type="Gene3D" id="3.40.50.10070">
    <property type="entry name" value="TolB, N-terminal domain"/>
    <property type="match status" value="1"/>
</dbReference>
<comment type="similarity">
    <text evidence="2 5">Belongs to the TolB family.</text>
</comment>
<dbReference type="InterPro" id="IPR014167">
    <property type="entry name" value="Tol-Pal_TolB"/>
</dbReference>
<dbReference type="GO" id="GO:0051301">
    <property type="term" value="P:cell division"/>
    <property type="evidence" value="ECO:0007669"/>
    <property type="project" value="UniProtKB-UniRule"/>
</dbReference>
<dbReference type="SUPFAM" id="SSF69304">
    <property type="entry name" value="Tricorn protease N-terminal domain"/>
    <property type="match status" value="1"/>
</dbReference>
<protein>
    <recommendedName>
        <fullName evidence="5">Tol-Pal system protein TolB</fullName>
    </recommendedName>
</protein>
<dbReference type="AlphaFoldDB" id="A0A7L9RTP4"/>
<evidence type="ECO:0000256" key="4">
    <source>
        <dbReference type="ARBA" id="ARBA00022764"/>
    </source>
</evidence>
<dbReference type="SUPFAM" id="SSF52964">
    <property type="entry name" value="TolB, N-terminal domain"/>
    <property type="match status" value="1"/>
</dbReference>
<keyword evidence="8" id="KW-1185">Reference proteome</keyword>
<dbReference type="PANTHER" id="PTHR36842:SF1">
    <property type="entry name" value="PROTEIN TOLB"/>
    <property type="match status" value="1"/>
</dbReference>
<evidence type="ECO:0000256" key="3">
    <source>
        <dbReference type="ARBA" id="ARBA00022729"/>
    </source>
</evidence>
<sequence>MRKVLFFCVMSVVFNISTVCGLLKVQVNRGIFSPIPIAVVDFNGDGDLGKNIRQIIANDLGNSGLFKTIPQDAYIQDSESIHKSVRFSDWRLIKIDALVYGTIKESSGKVFVTFRLVDVFAEKQMVALEMHADKADFRKLAHMISNAIYERLTGEKGYFTTKIAYVSEMGRADQRIKRLAVMDCDGENHRDLTSGRTFVMTPRFSPDGNKVAYFSIVNHAGNVFIYDIHEHTTELLGKFKGMSYAPRFSADGKKILFSIAEGMVSHIYEMDLKTREKKQLTKIPSLNTSPYYSPDGQHIAFVSDRSGTPQIYIMDRSGETKGESAKRITFGQGRYYTPVFSPNGQHLAFTKTHGGTFYVGVLRPDGTGERTLAQGFFVEAPTWSPNSQMVMYTRRTPINPRTKTEIARIYSIHISGFNEREMLTPRDATDPEWSASL</sequence>
<dbReference type="Gene3D" id="2.120.10.30">
    <property type="entry name" value="TolB, C-terminal domain"/>
    <property type="match status" value="1"/>
</dbReference>
<dbReference type="InterPro" id="IPR011659">
    <property type="entry name" value="WD40"/>
</dbReference>
<dbReference type="InterPro" id="IPR011042">
    <property type="entry name" value="6-blade_b-propeller_TolB-like"/>
</dbReference>
<keyword evidence="5" id="KW-0132">Cell division</keyword>
<dbReference type="InterPro" id="IPR007195">
    <property type="entry name" value="TolB_N"/>
</dbReference>
<keyword evidence="4 5" id="KW-0574">Periplasm</keyword>
<keyword evidence="3 5" id="KW-0732">Signal</keyword>